<feature type="transmembrane region" description="Helical" evidence="7">
    <location>
        <begin position="233"/>
        <end position="254"/>
    </location>
</feature>
<feature type="transmembrane region" description="Helical" evidence="7">
    <location>
        <begin position="206"/>
        <end position="227"/>
    </location>
</feature>
<evidence type="ECO:0000256" key="3">
    <source>
        <dbReference type="ARBA" id="ARBA00022475"/>
    </source>
</evidence>
<dbReference type="AlphaFoldDB" id="A0A073KEX5"/>
<feature type="transmembrane region" description="Helical" evidence="7">
    <location>
        <begin position="92"/>
        <end position="115"/>
    </location>
</feature>
<dbReference type="Proteomes" id="UP000027778">
    <property type="component" value="Unassembled WGS sequence"/>
</dbReference>
<feature type="transmembrane region" description="Helical" evidence="7">
    <location>
        <begin position="122"/>
        <end position="144"/>
    </location>
</feature>
<keyword evidence="4 7" id="KW-0812">Transmembrane</keyword>
<dbReference type="PANTHER" id="PTHR34184">
    <property type="entry name" value="UPF0718 PROTEIN YCGR"/>
    <property type="match status" value="1"/>
</dbReference>
<feature type="transmembrane region" description="Helical" evidence="7">
    <location>
        <begin position="274"/>
        <end position="296"/>
    </location>
</feature>
<dbReference type="GO" id="GO:0005886">
    <property type="term" value="C:plasma membrane"/>
    <property type="evidence" value="ECO:0007669"/>
    <property type="project" value="UniProtKB-SubCell"/>
</dbReference>
<evidence type="ECO:0000256" key="6">
    <source>
        <dbReference type="ARBA" id="ARBA00023136"/>
    </source>
</evidence>
<evidence type="ECO:0000313" key="8">
    <source>
        <dbReference type="EMBL" id="KEK24972.1"/>
    </source>
</evidence>
<evidence type="ECO:0000313" key="9">
    <source>
        <dbReference type="Proteomes" id="UP000027778"/>
    </source>
</evidence>
<sequence>MELFQLPKAFLQMNTIFISILIEALPFVLIGVFISGFIQMFVTEDMVAKWMPKNRFLSVLLATFLGMMFPGCECGIVPIVRRLIGKGVPPYAGIAFMLTGPIINPVVLFATYVAFGSNMQMVWYRSIVAIVVAIIVGLILSLMFKNHQLRDDHFPEVNHKLPLRKKMWDVCTHAVEEFFSMGKYLVLGALIAAAVQTFVQTSTLLAIGQGPFSSSAVMMGLAYILSLCSEADAFIASSFQSTFSTASLVAFLVYGPMVDIKNMFMMLATFKTRFVIVVTVTVTLVVYASSLLIYAMGW</sequence>
<comment type="caution">
    <text evidence="8">The sequence shown here is derived from an EMBL/GenBank/DDBJ whole genome shotgun (WGS) entry which is preliminary data.</text>
</comment>
<dbReference type="Pfam" id="PF03773">
    <property type="entry name" value="ArsP_1"/>
    <property type="match status" value="1"/>
</dbReference>
<name>A0A073KEX5_9BACI</name>
<keyword evidence="9" id="KW-1185">Reference proteome</keyword>
<keyword evidence="5 7" id="KW-1133">Transmembrane helix</keyword>
<evidence type="ECO:0000256" key="2">
    <source>
        <dbReference type="ARBA" id="ARBA00006386"/>
    </source>
</evidence>
<feature type="transmembrane region" description="Helical" evidence="7">
    <location>
        <begin position="16"/>
        <end position="38"/>
    </location>
</feature>
<comment type="subcellular location">
    <subcellularLocation>
        <location evidence="1">Cell membrane</location>
        <topology evidence="1">Multi-pass membrane protein</topology>
    </subcellularLocation>
</comment>
<dbReference type="InterPro" id="IPR052923">
    <property type="entry name" value="UPF0718"/>
</dbReference>
<evidence type="ECO:0000256" key="7">
    <source>
        <dbReference type="SAM" id="Phobius"/>
    </source>
</evidence>
<dbReference type="OrthoDB" id="9810876at2"/>
<reference evidence="8 9" key="1">
    <citation type="submission" date="2014-06" db="EMBL/GenBank/DDBJ databases">
        <title>Draft genome sequence of Bacillus gaemokensis JCM 15801 (MCCC 1A00707).</title>
        <authorList>
            <person name="Lai Q."/>
            <person name="Liu Y."/>
            <person name="Shao Z."/>
        </authorList>
    </citation>
    <scope>NUCLEOTIDE SEQUENCE [LARGE SCALE GENOMIC DNA]</scope>
    <source>
        <strain evidence="8 9">JCM 15801</strain>
    </source>
</reference>
<accession>A0A073KEX5</accession>
<evidence type="ECO:0000256" key="5">
    <source>
        <dbReference type="ARBA" id="ARBA00022989"/>
    </source>
</evidence>
<dbReference type="PANTHER" id="PTHR34184:SF4">
    <property type="entry name" value="UPF0718 PROTEIN YCGR"/>
    <property type="match status" value="1"/>
</dbReference>
<keyword evidence="6 7" id="KW-0472">Membrane</keyword>
<dbReference type="EMBL" id="JOTM01000003">
    <property type="protein sequence ID" value="KEK24972.1"/>
    <property type="molecule type" value="Genomic_DNA"/>
</dbReference>
<dbReference type="RefSeq" id="WP_033673631.1">
    <property type="nucleotide sequence ID" value="NZ_JOTM01000003.1"/>
</dbReference>
<evidence type="ECO:0000256" key="1">
    <source>
        <dbReference type="ARBA" id="ARBA00004651"/>
    </source>
</evidence>
<dbReference type="eggNOG" id="COG0701">
    <property type="taxonomic scope" value="Bacteria"/>
</dbReference>
<gene>
    <name evidence="8" type="ORF">BAGA_17855</name>
</gene>
<dbReference type="STRING" id="574375.AZF08_11120"/>
<keyword evidence="3" id="KW-1003">Cell membrane</keyword>
<protein>
    <submittedName>
        <fullName evidence="8">Membrane protein</fullName>
    </submittedName>
</protein>
<comment type="similarity">
    <text evidence="2">Belongs to the UPF0718 family.</text>
</comment>
<proteinExistence type="inferred from homology"/>
<organism evidence="8 9">
    <name type="scientific">Bacillus gaemokensis</name>
    <dbReference type="NCBI Taxonomy" id="574375"/>
    <lineage>
        <taxon>Bacteria</taxon>
        <taxon>Bacillati</taxon>
        <taxon>Bacillota</taxon>
        <taxon>Bacilli</taxon>
        <taxon>Bacillales</taxon>
        <taxon>Bacillaceae</taxon>
        <taxon>Bacillus</taxon>
        <taxon>Bacillus cereus group</taxon>
    </lineage>
</organism>
<feature type="transmembrane region" description="Helical" evidence="7">
    <location>
        <begin position="59"/>
        <end position="80"/>
    </location>
</feature>
<feature type="transmembrane region" description="Helical" evidence="7">
    <location>
        <begin position="181"/>
        <end position="199"/>
    </location>
</feature>
<evidence type="ECO:0000256" key="4">
    <source>
        <dbReference type="ARBA" id="ARBA00022692"/>
    </source>
</evidence>
<dbReference type="InterPro" id="IPR005524">
    <property type="entry name" value="DUF318"/>
</dbReference>